<dbReference type="PANTHER" id="PTHR43880">
    <property type="entry name" value="ALCOHOL DEHYDROGENASE"/>
    <property type="match status" value="1"/>
</dbReference>
<evidence type="ECO:0000256" key="5">
    <source>
        <dbReference type="ARBA" id="ARBA00022833"/>
    </source>
</evidence>
<dbReference type="GO" id="GO:0016491">
    <property type="term" value="F:oxidoreductase activity"/>
    <property type="evidence" value="ECO:0007669"/>
    <property type="project" value="UniProtKB-KW"/>
</dbReference>
<dbReference type="SMART" id="SM00829">
    <property type="entry name" value="PKS_ER"/>
    <property type="match status" value="1"/>
</dbReference>
<gene>
    <name evidence="12" type="ORF">O4213_15625</name>
</gene>
<evidence type="ECO:0000256" key="9">
    <source>
        <dbReference type="ARBA" id="ARBA00049243"/>
    </source>
</evidence>
<dbReference type="Pfam" id="PF00107">
    <property type="entry name" value="ADH_zinc_N"/>
    <property type="match status" value="1"/>
</dbReference>
<dbReference type="Proteomes" id="UP001067235">
    <property type="component" value="Unassembled WGS sequence"/>
</dbReference>
<keyword evidence="7" id="KW-0520">NAD</keyword>
<evidence type="ECO:0000313" key="13">
    <source>
        <dbReference type="Proteomes" id="UP001067235"/>
    </source>
</evidence>
<keyword evidence="4 10" id="KW-0479">Metal-binding</keyword>
<dbReference type="EC" id="1.1.1.1" evidence="3"/>
<evidence type="ECO:0000256" key="6">
    <source>
        <dbReference type="ARBA" id="ARBA00023002"/>
    </source>
</evidence>
<evidence type="ECO:0000256" key="10">
    <source>
        <dbReference type="RuleBase" id="RU361277"/>
    </source>
</evidence>
<dbReference type="NCBIfam" id="TIGR03989">
    <property type="entry name" value="Rxyl_3153"/>
    <property type="match status" value="1"/>
</dbReference>
<comment type="catalytic activity">
    <reaction evidence="9">
        <text>a primary alcohol + NAD(+) = an aldehyde + NADH + H(+)</text>
        <dbReference type="Rhea" id="RHEA:10736"/>
        <dbReference type="ChEBI" id="CHEBI:15378"/>
        <dbReference type="ChEBI" id="CHEBI:15734"/>
        <dbReference type="ChEBI" id="CHEBI:17478"/>
        <dbReference type="ChEBI" id="CHEBI:57540"/>
        <dbReference type="ChEBI" id="CHEBI:57945"/>
        <dbReference type="EC" id="1.1.1.1"/>
    </reaction>
</comment>
<dbReference type="InterPro" id="IPR002328">
    <property type="entry name" value="ADH_Zn_CS"/>
</dbReference>
<feature type="domain" description="Enoyl reductase (ER)" evidence="11">
    <location>
        <begin position="12"/>
        <end position="369"/>
    </location>
</feature>
<dbReference type="Gene3D" id="3.40.50.720">
    <property type="entry name" value="NAD(P)-binding Rossmann-like Domain"/>
    <property type="match status" value="1"/>
</dbReference>
<accession>A0ABT4MWQ1</accession>
<keyword evidence="13" id="KW-1185">Reference proteome</keyword>
<evidence type="ECO:0000256" key="8">
    <source>
        <dbReference type="ARBA" id="ARBA00049164"/>
    </source>
</evidence>
<evidence type="ECO:0000256" key="2">
    <source>
        <dbReference type="ARBA" id="ARBA00008072"/>
    </source>
</evidence>
<evidence type="ECO:0000256" key="3">
    <source>
        <dbReference type="ARBA" id="ARBA00013190"/>
    </source>
</evidence>
<organism evidence="12 13">
    <name type="scientific">Gordonia rubripertincta</name>
    <name type="common">Rhodococcus corallinus</name>
    <dbReference type="NCBI Taxonomy" id="36822"/>
    <lineage>
        <taxon>Bacteria</taxon>
        <taxon>Bacillati</taxon>
        <taxon>Actinomycetota</taxon>
        <taxon>Actinomycetes</taxon>
        <taxon>Mycobacteriales</taxon>
        <taxon>Gordoniaceae</taxon>
        <taxon>Gordonia</taxon>
    </lineage>
</organism>
<keyword evidence="5 10" id="KW-0862">Zinc</keyword>
<reference evidence="12" key="1">
    <citation type="submission" date="2022-12" db="EMBL/GenBank/DDBJ databases">
        <authorList>
            <person name="Krivoruchko A.V."/>
            <person name="Elkin A."/>
        </authorList>
    </citation>
    <scope>NUCLEOTIDE SEQUENCE</scope>
    <source>
        <strain evidence="12">IEGM 1388</strain>
    </source>
</reference>
<dbReference type="SUPFAM" id="SSF50129">
    <property type="entry name" value="GroES-like"/>
    <property type="match status" value="2"/>
</dbReference>
<protein>
    <recommendedName>
        <fullName evidence="3">alcohol dehydrogenase</fullName>
        <ecNumber evidence="3">1.1.1.1</ecNumber>
    </recommendedName>
</protein>
<evidence type="ECO:0000256" key="7">
    <source>
        <dbReference type="ARBA" id="ARBA00023027"/>
    </source>
</evidence>
<dbReference type="InterPro" id="IPR020843">
    <property type="entry name" value="ER"/>
</dbReference>
<dbReference type="CDD" id="cd08279">
    <property type="entry name" value="Zn_ADH_class_III"/>
    <property type="match status" value="1"/>
</dbReference>
<dbReference type="InterPro" id="IPR013154">
    <property type="entry name" value="ADH-like_N"/>
</dbReference>
<comment type="cofactor">
    <cofactor evidence="1 10">
        <name>Zn(2+)</name>
        <dbReference type="ChEBI" id="CHEBI:29105"/>
    </cofactor>
</comment>
<dbReference type="SUPFAM" id="SSF51735">
    <property type="entry name" value="NAD(P)-binding Rossmann-fold domains"/>
    <property type="match status" value="1"/>
</dbReference>
<dbReference type="RefSeq" id="WP_301572246.1">
    <property type="nucleotide sequence ID" value="NZ_JAPWIE010000004.1"/>
</dbReference>
<dbReference type="InterPro" id="IPR011032">
    <property type="entry name" value="GroES-like_sf"/>
</dbReference>
<proteinExistence type="inferred from homology"/>
<evidence type="ECO:0000259" key="11">
    <source>
        <dbReference type="SMART" id="SM00829"/>
    </source>
</evidence>
<dbReference type="PROSITE" id="PS00059">
    <property type="entry name" value="ADH_ZINC"/>
    <property type="match status" value="1"/>
</dbReference>
<dbReference type="PANTHER" id="PTHR43880:SF12">
    <property type="entry name" value="ALCOHOL DEHYDROGENASE CLASS-3"/>
    <property type="match status" value="1"/>
</dbReference>
<keyword evidence="6 12" id="KW-0560">Oxidoreductase</keyword>
<comment type="caution">
    <text evidence="12">The sequence shown here is derived from an EMBL/GenBank/DDBJ whole genome shotgun (WGS) entry which is preliminary data.</text>
</comment>
<evidence type="ECO:0000256" key="4">
    <source>
        <dbReference type="ARBA" id="ARBA00022723"/>
    </source>
</evidence>
<dbReference type="EMBL" id="JAPWIE010000004">
    <property type="protein sequence ID" value="MCZ4551421.1"/>
    <property type="molecule type" value="Genomic_DNA"/>
</dbReference>
<dbReference type="InterPro" id="IPR036291">
    <property type="entry name" value="NAD(P)-bd_dom_sf"/>
</dbReference>
<dbReference type="InterPro" id="IPR013149">
    <property type="entry name" value="ADH-like_C"/>
</dbReference>
<dbReference type="InterPro" id="IPR023921">
    <property type="entry name" value="ADH_Zn_actinomycetes"/>
</dbReference>
<comment type="similarity">
    <text evidence="2 10">Belongs to the zinc-containing alcohol dehydrogenase family.</text>
</comment>
<evidence type="ECO:0000256" key="1">
    <source>
        <dbReference type="ARBA" id="ARBA00001947"/>
    </source>
</evidence>
<dbReference type="Pfam" id="PF08240">
    <property type="entry name" value="ADH_N"/>
    <property type="match status" value="1"/>
</dbReference>
<comment type="catalytic activity">
    <reaction evidence="8">
        <text>a secondary alcohol + NAD(+) = a ketone + NADH + H(+)</text>
        <dbReference type="Rhea" id="RHEA:10740"/>
        <dbReference type="ChEBI" id="CHEBI:15378"/>
        <dbReference type="ChEBI" id="CHEBI:17087"/>
        <dbReference type="ChEBI" id="CHEBI:35681"/>
        <dbReference type="ChEBI" id="CHEBI:57540"/>
        <dbReference type="ChEBI" id="CHEBI:57945"/>
        <dbReference type="EC" id="1.1.1.1"/>
    </reaction>
</comment>
<sequence>MKTKGALLWEPGTGSGWSVEDIELDPPKPDEVLIKLAASGLCHSDAHLDTGDIPLDWAPVLGGHEGSGVIQEVGSEVHGLEVGDHVVTTFLPACGKCRWCSSGMSNLCDVGAGVLSGKAPDGTNRVHTQGKPVGAMSFLGTFSPYVVAPVTAVIKIDKDIPLQTAALIGCGVPTGWGSAVYAADTQIGDTVVVVGTGGVGINAVQGARIAGAATIVAVDPVPFKREMAEKLGATHAVSDFDEAIELVRSLTHGVMADRVILSAGVGYGHLVGPCGILTRKGGTLVLNSAAPALQEDVKLNLLDFVMSSKRLQGSLYGTCNARVDVPKLLALYKRGELYLDELVTRTYKLEEINQGFADMDAGKNLRGVIVYDD</sequence>
<evidence type="ECO:0000313" key="12">
    <source>
        <dbReference type="EMBL" id="MCZ4551421.1"/>
    </source>
</evidence>
<name>A0ABT4MWQ1_GORRU</name>
<dbReference type="Gene3D" id="3.90.180.10">
    <property type="entry name" value="Medium-chain alcohol dehydrogenases, catalytic domain"/>
    <property type="match status" value="1"/>
</dbReference>